<name>A0A2H0KRW9_9BACT</name>
<keyword evidence="1" id="KW-0472">Membrane</keyword>
<organism evidence="2 3">
    <name type="scientific">Candidatus Portnoybacteria bacterium CG11_big_fil_rev_8_21_14_0_20_40_15</name>
    <dbReference type="NCBI Taxonomy" id="1974817"/>
    <lineage>
        <taxon>Bacteria</taxon>
        <taxon>Candidatus Portnoyibacteriota</taxon>
    </lineage>
</organism>
<comment type="caution">
    <text evidence="2">The sequence shown here is derived from an EMBL/GenBank/DDBJ whole genome shotgun (WGS) entry which is preliminary data.</text>
</comment>
<gene>
    <name evidence="2" type="ORF">COV84_04095</name>
</gene>
<feature type="transmembrane region" description="Helical" evidence="1">
    <location>
        <begin position="40"/>
        <end position="58"/>
    </location>
</feature>
<protein>
    <submittedName>
        <fullName evidence="2">Uncharacterized protein</fullName>
    </submittedName>
</protein>
<keyword evidence="1" id="KW-0812">Transmembrane</keyword>
<dbReference type="EMBL" id="PCVO01000062">
    <property type="protein sequence ID" value="PIQ74898.1"/>
    <property type="molecule type" value="Genomic_DNA"/>
</dbReference>
<proteinExistence type="predicted"/>
<dbReference type="AlphaFoldDB" id="A0A2H0KRW9"/>
<evidence type="ECO:0000313" key="3">
    <source>
        <dbReference type="Proteomes" id="UP000229317"/>
    </source>
</evidence>
<dbReference type="Proteomes" id="UP000229317">
    <property type="component" value="Unassembled WGS sequence"/>
</dbReference>
<sequence>MEQLKGGSKEPLMMSGPKFGEKGGWWSRFSKWTGNNRSNLILSVIGILIIAGGIYLYSTYQKSNQPGNLEEQNTQQQNNQGVVKPEQVNIESQSNQQSSAQTSMDKADVINYENAKFTVKANKGAGVTHLARAAAKEYLEAHPELKQNITPEHKIYIEDYLKRKTGSFPLKIGQELIFDDNLIKEAIDHSQKLNQNQLKNLHKYVLLVPSLSE</sequence>
<evidence type="ECO:0000256" key="1">
    <source>
        <dbReference type="SAM" id="Phobius"/>
    </source>
</evidence>
<reference evidence="2 3" key="1">
    <citation type="submission" date="2017-09" db="EMBL/GenBank/DDBJ databases">
        <title>Depth-based differentiation of microbial function through sediment-hosted aquifers and enrichment of novel symbionts in the deep terrestrial subsurface.</title>
        <authorList>
            <person name="Probst A.J."/>
            <person name="Ladd B."/>
            <person name="Jarett J.K."/>
            <person name="Geller-Mcgrath D.E."/>
            <person name="Sieber C.M."/>
            <person name="Emerson J.B."/>
            <person name="Anantharaman K."/>
            <person name="Thomas B.C."/>
            <person name="Malmstrom R."/>
            <person name="Stieglmeier M."/>
            <person name="Klingl A."/>
            <person name="Woyke T."/>
            <person name="Ryan C.M."/>
            <person name="Banfield J.F."/>
        </authorList>
    </citation>
    <scope>NUCLEOTIDE SEQUENCE [LARGE SCALE GENOMIC DNA]</scope>
    <source>
        <strain evidence="2">CG11_big_fil_rev_8_21_14_0_20_40_15</strain>
    </source>
</reference>
<keyword evidence="1" id="KW-1133">Transmembrane helix</keyword>
<evidence type="ECO:0000313" key="2">
    <source>
        <dbReference type="EMBL" id="PIQ74898.1"/>
    </source>
</evidence>
<accession>A0A2H0KRW9</accession>